<dbReference type="SUPFAM" id="SSF53067">
    <property type="entry name" value="Actin-like ATPase domain"/>
    <property type="match status" value="1"/>
</dbReference>
<proteinExistence type="predicted"/>
<dbReference type="EMBL" id="WUUQ01000002">
    <property type="protein sequence ID" value="MXQ73434.1"/>
    <property type="molecule type" value="Genomic_DNA"/>
</dbReference>
<evidence type="ECO:0000313" key="3">
    <source>
        <dbReference type="Proteomes" id="UP000434036"/>
    </source>
</evidence>
<dbReference type="AlphaFoldDB" id="A0A6N8U7X2"/>
<keyword evidence="2" id="KW-0131">Cell cycle</keyword>
<dbReference type="GO" id="GO:0051301">
    <property type="term" value="P:cell division"/>
    <property type="evidence" value="ECO:0007669"/>
    <property type="project" value="UniProtKB-KW"/>
</dbReference>
<protein>
    <submittedName>
        <fullName evidence="2">Cell division protein FtsA</fullName>
    </submittedName>
</protein>
<dbReference type="InterPro" id="IPR043129">
    <property type="entry name" value="ATPase_NBD"/>
</dbReference>
<dbReference type="PANTHER" id="PTHR32432:SF4">
    <property type="entry name" value="CELL DIVISION PROTEIN FTSA"/>
    <property type="match status" value="1"/>
</dbReference>
<dbReference type="InterPro" id="IPR003494">
    <property type="entry name" value="SHS2_FtsA"/>
</dbReference>
<comment type="caution">
    <text evidence="2">The sequence shown here is derived from an EMBL/GenBank/DDBJ whole genome shotgun (WGS) entry which is preliminary data.</text>
</comment>
<evidence type="ECO:0000259" key="1">
    <source>
        <dbReference type="SMART" id="SM00842"/>
    </source>
</evidence>
<dbReference type="GO" id="GO:0032153">
    <property type="term" value="C:cell division site"/>
    <property type="evidence" value="ECO:0007669"/>
    <property type="project" value="TreeGrafter"/>
</dbReference>
<reference evidence="2 3" key="2">
    <citation type="submission" date="2020-01" db="EMBL/GenBank/DDBJ databases">
        <title>Clostridiaceae sp. nov. isolated from the gut of human by culturomics.</title>
        <authorList>
            <person name="Chang Y."/>
        </authorList>
    </citation>
    <scope>NUCLEOTIDE SEQUENCE [LARGE SCALE GENOMIC DNA]</scope>
    <source>
        <strain evidence="2 3">DONG20-135</strain>
    </source>
</reference>
<dbReference type="GO" id="GO:0009898">
    <property type="term" value="C:cytoplasmic side of plasma membrane"/>
    <property type="evidence" value="ECO:0007669"/>
    <property type="project" value="TreeGrafter"/>
</dbReference>
<keyword evidence="2" id="KW-0132">Cell division</keyword>
<dbReference type="SMART" id="SM00842">
    <property type="entry name" value="FtsA"/>
    <property type="match status" value="1"/>
</dbReference>
<dbReference type="Proteomes" id="UP000434036">
    <property type="component" value="Unassembled WGS sequence"/>
</dbReference>
<accession>A0A6N8U7X2</accession>
<reference evidence="2 3" key="1">
    <citation type="submission" date="2019-12" db="EMBL/GenBank/DDBJ databases">
        <authorList>
            <person name="Yang R."/>
        </authorList>
    </citation>
    <scope>NUCLEOTIDE SEQUENCE [LARGE SCALE GENOMIC DNA]</scope>
    <source>
        <strain evidence="2 3">DONG20-135</strain>
    </source>
</reference>
<keyword evidence="3" id="KW-1185">Reference proteome</keyword>
<dbReference type="PANTHER" id="PTHR32432">
    <property type="entry name" value="CELL DIVISION PROTEIN FTSA-RELATED"/>
    <property type="match status" value="1"/>
</dbReference>
<dbReference type="InterPro" id="IPR050696">
    <property type="entry name" value="FtsA/MreB"/>
</dbReference>
<gene>
    <name evidence="2" type="ORF">GSF08_05755</name>
</gene>
<dbReference type="RefSeq" id="WP_160624890.1">
    <property type="nucleotide sequence ID" value="NZ_WUUQ01000002.1"/>
</dbReference>
<evidence type="ECO:0000313" key="2">
    <source>
        <dbReference type="EMBL" id="MXQ73434.1"/>
    </source>
</evidence>
<dbReference type="Gene3D" id="3.30.420.40">
    <property type="match status" value="2"/>
</dbReference>
<sequence length="419" mass="47455">MQIKQIYAALEIADHEVRLIVGEFFETRFNVLCVERVKTTGVSNRVIVNEQNVIAAIIKATTNASKTLGYRINRVLLAIPSVNVARHNKRINVFVEDGSHRVRLQHIQKGINDAIVYRPETDKELVNVGCIKYITNGITSRKMPLQEICDVLTLNVDLLYADKEIVYSYASCIEKAGLEILDICLDAYAQAQEAAVFEQTVDKYVVLVDLGRQNTTLSLFTHGKLVSCELLETGYGEWCSRLKDTYGLPVDIGYRLLQNGFAMNSDAISDRLVYIWNEHGEQKQLTERQLYEAVHESMEKWIETLNISCQPIVESGNVHYMITGEGAEIQPLEVLKTKLNAPAQIYVPQTIGARDCALVTCLGLFYSWREINTIRKDERVSCDLREMETVMVSAAHKSTHDESSFTKKLKNILLSEKEK</sequence>
<name>A0A6N8U7X2_9FIRM</name>
<feature type="domain" description="SHS2" evidence="1">
    <location>
        <begin position="7"/>
        <end position="194"/>
    </location>
</feature>
<organism evidence="2 3">
    <name type="scientific">Copranaerobaculum intestinale</name>
    <dbReference type="NCBI Taxonomy" id="2692629"/>
    <lineage>
        <taxon>Bacteria</taxon>
        <taxon>Bacillati</taxon>
        <taxon>Bacillota</taxon>
        <taxon>Erysipelotrichia</taxon>
        <taxon>Erysipelotrichales</taxon>
        <taxon>Erysipelotrichaceae</taxon>
        <taxon>Copranaerobaculum</taxon>
    </lineage>
</organism>